<keyword evidence="2" id="KW-0245">EGF-like domain</keyword>
<evidence type="ECO:0000256" key="2">
    <source>
        <dbReference type="ARBA" id="ARBA00022536"/>
    </source>
</evidence>
<dbReference type="CDD" id="cd00112">
    <property type="entry name" value="LDLa"/>
    <property type="match status" value="2"/>
</dbReference>
<evidence type="ECO:0000313" key="14">
    <source>
        <dbReference type="Proteomes" id="UP001352852"/>
    </source>
</evidence>
<evidence type="ECO:0000256" key="11">
    <source>
        <dbReference type="SAM" id="SignalP"/>
    </source>
</evidence>
<feature type="disulfide bond" evidence="10">
    <location>
        <begin position="35"/>
        <end position="53"/>
    </location>
</feature>
<dbReference type="SUPFAM" id="SSF57424">
    <property type="entry name" value="LDL receptor-like module"/>
    <property type="match status" value="2"/>
</dbReference>
<evidence type="ECO:0000313" key="13">
    <source>
        <dbReference type="EMBL" id="MED6295562.1"/>
    </source>
</evidence>
<organism evidence="13 14">
    <name type="scientific">Characodon lateralis</name>
    <dbReference type="NCBI Taxonomy" id="208331"/>
    <lineage>
        <taxon>Eukaryota</taxon>
        <taxon>Metazoa</taxon>
        <taxon>Chordata</taxon>
        <taxon>Craniata</taxon>
        <taxon>Vertebrata</taxon>
        <taxon>Euteleostomi</taxon>
        <taxon>Actinopterygii</taxon>
        <taxon>Neopterygii</taxon>
        <taxon>Teleostei</taxon>
        <taxon>Neoteleostei</taxon>
        <taxon>Acanthomorphata</taxon>
        <taxon>Ovalentaria</taxon>
        <taxon>Atherinomorphae</taxon>
        <taxon>Cyprinodontiformes</taxon>
        <taxon>Goodeidae</taxon>
        <taxon>Characodon</taxon>
    </lineage>
</organism>
<evidence type="ECO:0000256" key="8">
    <source>
        <dbReference type="ARBA" id="ARBA00023170"/>
    </source>
</evidence>
<dbReference type="SMART" id="SM00192">
    <property type="entry name" value="LDLa"/>
    <property type="match status" value="2"/>
</dbReference>
<feature type="chain" id="PRO_5046237367" description="EGF-like domain-containing protein" evidence="11">
    <location>
        <begin position="27"/>
        <end position="210"/>
    </location>
</feature>
<keyword evidence="4" id="KW-0677">Repeat</keyword>
<sequence length="210" mass="23531">MEKIPMANIFPCTVLFLSLFTLLAHSTCHPDEFECGDGTCIHGSHQCNHQYDCKDMSDEVGCVNVSHCEGLNHFKCRSGECISMERVCDNKRDCRDWSDEPLRECGSNECLYNNGGCSHVCNDLKIGYECLCPTGYNLVSKKRCEDIDECANPETCSQICINQMGAYKCDCEEGYQIDPATQACKAIATRLCAVFYQLCTSRENFTKAQV</sequence>
<gene>
    <name evidence="13" type="ORF">CHARACLAT_033043</name>
</gene>
<evidence type="ECO:0000256" key="5">
    <source>
        <dbReference type="ARBA" id="ARBA00022989"/>
    </source>
</evidence>
<evidence type="ECO:0000259" key="12">
    <source>
        <dbReference type="PROSITE" id="PS01186"/>
    </source>
</evidence>
<dbReference type="Pfam" id="PF14670">
    <property type="entry name" value="FXa_inhibition"/>
    <property type="match status" value="1"/>
</dbReference>
<dbReference type="InterPro" id="IPR018097">
    <property type="entry name" value="EGF_Ca-bd_CS"/>
</dbReference>
<dbReference type="Pfam" id="PF00057">
    <property type="entry name" value="Ldl_recept_a"/>
    <property type="match status" value="2"/>
</dbReference>
<feature type="domain" description="EGF-like" evidence="12">
    <location>
        <begin position="130"/>
        <end position="144"/>
    </location>
</feature>
<keyword evidence="6" id="KW-0472">Membrane</keyword>
<evidence type="ECO:0000256" key="4">
    <source>
        <dbReference type="ARBA" id="ARBA00022737"/>
    </source>
</evidence>
<feature type="disulfide bond" evidence="10">
    <location>
        <begin position="47"/>
        <end position="62"/>
    </location>
</feature>
<evidence type="ECO:0000256" key="7">
    <source>
        <dbReference type="ARBA" id="ARBA00023157"/>
    </source>
</evidence>
<proteinExistence type="predicted"/>
<keyword evidence="5" id="KW-1133">Transmembrane helix</keyword>
<comment type="caution">
    <text evidence="10">Lacks conserved residue(s) required for the propagation of feature annotation.</text>
</comment>
<keyword evidence="9" id="KW-0325">Glycoprotein</keyword>
<dbReference type="PANTHER" id="PTHR22722">
    <property type="entry name" value="LOW-DENSITY LIPOPROTEIN RECEPTOR-RELATED PROTEIN 2-RELATED"/>
    <property type="match status" value="1"/>
</dbReference>
<evidence type="ECO:0000256" key="1">
    <source>
        <dbReference type="ARBA" id="ARBA00004167"/>
    </source>
</evidence>
<dbReference type="SUPFAM" id="SSF57196">
    <property type="entry name" value="EGF/Laminin"/>
    <property type="match status" value="2"/>
</dbReference>
<dbReference type="SMART" id="SM00179">
    <property type="entry name" value="EGF_CA"/>
    <property type="match status" value="2"/>
</dbReference>
<dbReference type="Gene3D" id="2.10.25.10">
    <property type="entry name" value="Laminin"/>
    <property type="match status" value="2"/>
</dbReference>
<dbReference type="PANTHER" id="PTHR22722:SF15">
    <property type="entry name" value="LOW-DENSITY LIPOPROTEIN RECEPTOR-RELATED"/>
    <property type="match status" value="1"/>
</dbReference>
<dbReference type="InterPro" id="IPR001881">
    <property type="entry name" value="EGF-like_Ca-bd_dom"/>
</dbReference>
<dbReference type="InterPro" id="IPR049883">
    <property type="entry name" value="NOTCH1_EGF-like"/>
</dbReference>
<dbReference type="InterPro" id="IPR036055">
    <property type="entry name" value="LDL_receptor-like_sf"/>
</dbReference>
<dbReference type="InterPro" id="IPR000742">
    <property type="entry name" value="EGF"/>
</dbReference>
<keyword evidence="11" id="KW-0732">Signal</keyword>
<dbReference type="InterPro" id="IPR023415">
    <property type="entry name" value="LDLR_class-A_CS"/>
</dbReference>
<dbReference type="PROSITE" id="PS01187">
    <property type="entry name" value="EGF_CA"/>
    <property type="match status" value="1"/>
</dbReference>
<dbReference type="InterPro" id="IPR051221">
    <property type="entry name" value="LDLR-related"/>
</dbReference>
<dbReference type="PROSITE" id="PS50068">
    <property type="entry name" value="LDLRA_2"/>
    <property type="match status" value="2"/>
</dbReference>
<comment type="subcellular location">
    <subcellularLocation>
        <location evidence="1">Membrane</location>
        <topology evidence="1">Single-pass membrane protein</topology>
    </subcellularLocation>
</comment>
<keyword evidence="3" id="KW-0812">Transmembrane</keyword>
<evidence type="ECO:0000256" key="9">
    <source>
        <dbReference type="ARBA" id="ARBA00023180"/>
    </source>
</evidence>
<feature type="disulfide bond" evidence="10">
    <location>
        <begin position="76"/>
        <end position="94"/>
    </location>
</feature>
<dbReference type="EMBL" id="JAHUTJ010080241">
    <property type="protein sequence ID" value="MED6295562.1"/>
    <property type="molecule type" value="Genomic_DNA"/>
</dbReference>
<comment type="caution">
    <text evidence="13">The sequence shown here is derived from an EMBL/GenBank/DDBJ whole genome shotgun (WGS) entry which is preliminary data.</text>
</comment>
<evidence type="ECO:0000256" key="3">
    <source>
        <dbReference type="ARBA" id="ARBA00022692"/>
    </source>
</evidence>
<feature type="disulfide bond" evidence="10">
    <location>
        <begin position="28"/>
        <end position="40"/>
    </location>
</feature>
<dbReference type="SMART" id="SM00181">
    <property type="entry name" value="EGF"/>
    <property type="match status" value="2"/>
</dbReference>
<reference evidence="13 14" key="1">
    <citation type="submission" date="2021-06" db="EMBL/GenBank/DDBJ databases">
        <authorList>
            <person name="Palmer J.M."/>
        </authorList>
    </citation>
    <scope>NUCLEOTIDE SEQUENCE [LARGE SCALE GENOMIC DNA]</scope>
    <source>
        <strain evidence="13 14">CL_MEX2019</strain>
        <tissue evidence="13">Muscle</tissue>
    </source>
</reference>
<dbReference type="InterPro" id="IPR002172">
    <property type="entry name" value="LDrepeatLR_classA_rpt"/>
</dbReference>
<keyword evidence="14" id="KW-1185">Reference proteome</keyword>
<evidence type="ECO:0000256" key="10">
    <source>
        <dbReference type="PROSITE-ProRule" id="PRU00124"/>
    </source>
</evidence>
<name>A0ABU7F818_9TELE</name>
<dbReference type="PRINTS" id="PR00261">
    <property type="entry name" value="LDLRECEPTOR"/>
</dbReference>
<feature type="signal peptide" evidence="11">
    <location>
        <begin position="1"/>
        <end position="26"/>
    </location>
</feature>
<dbReference type="PROSITE" id="PS00010">
    <property type="entry name" value="ASX_HYDROXYL"/>
    <property type="match status" value="1"/>
</dbReference>
<dbReference type="Gene3D" id="4.10.400.10">
    <property type="entry name" value="Low-density Lipoprotein Receptor"/>
    <property type="match status" value="2"/>
</dbReference>
<keyword evidence="7 10" id="KW-1015">Disulfide bond</keyword>
<dbReference type="InterPro" id="IPR000152">
    <property type="entry name" value="EGF-type_Asp/Asn_hydroxyl_site"/>
</dbReference>
<accession>A0ABU7F818</accession>
<keyword evidence="8" id="KW-0675">Receptor</keyword>
<dbReference type="Pfam" id="PF07645">
    <property type="entry name" value="EGF_CA"/>
    <property type="match status" value="1"/>
</dbReference>
<dbReference type="Proteomes" id="UP001352852">
    <property type="component" value="Unassembled WGS sequence"/>
</dbReference>
<evidence type="ECO:0000256" key="6">
    <source>
        <dbReference type="ARBA" id="ARBA00023136"/>
    </source>
</evidence>
<protein>
    <recommendedName>
        <fullName evidence="12">EGF-like domain-containing protein</fullName>
    </recommendedName>
</protein>
<dbReference type="PROSITE" id="PS01209">
    <property type="entry name" value="LDLRA_1"/>
    <property type="match status" value="1"/>
</dbReference>
<dbReference type="PROSITE" id="PS01186">
    <property type="entry name" value="EGF_2"/>
    <property type="match status" value="1"/>
</dbReference>